<comment type="caution">
    <text evidence="14">The sequence shown here is derived from an EMBL/GenBank/DDBJ whole genome shotgun (WGS) entry which is preliminary data.</text>
</comment>
<dbReference type="Gene3D" id="1.20.140.10">
    <property type="entry name" value="Butyryl-CoA Dehydrogenase, subunit A, domain 3"/>
    <property type="match status" value="2"/>
</dbReference>
<dbReference type="Gene3D" id="2.40.110.10">
    <property type="entry name" value="Butyryl-CoA Dehydrogenase, subunit A, domain 2"/>
    <property type="match status" value="1"/>
</dbReference>
<protein>
    <recommendedName>
        <fullName evidence="4">acyl-CoA oxidase</fullName>
        <ecNumber evidence="4">1.3.3.6</ecNumber>
    </recommendedName>
</protein>
<dbReference type="PIRSF" id="PIRSF000168">
    <property type="entry name" value="Acyl-CoA_oxidase"/>
    <property type="match status" value="1"/>
</dbReference>
<dbReference type="GO" id="GO:0071949">
    <property type="term" value="F:FAD binding"/>
    <property type="evidence" value="ECO:0007669"/>
    <property type="project" value="InterPro"/>
</dbReference>
<dbReference type="EC" id="1.3.3.6" evidence="4"/>
<feature type="compositionally biased region" description="Low complexity" evidence="11">
    <location>
        <begin position="14"/>
        <end position="35"/>
    </location>
</feature>
<evidence type="ECO:0000313" key="14">
    <source>
        <dbReference type="EMBL" id="NYG98351.1"/>
    </source>
</evidence>
<evidence type="ECO:0000256" key="7">
    <source>
        <dbReference type="ARBA" id="ARBA00022832"/>
    </source>
</evidence>
<evidence type="ECO:0000313" key="15">
    <source>
        <dbReference type="Proteomes" id="UP000553888"/>
    </source>
</evidence>
<dbReference type="GO" id="GO:0005504">
    <property type="term" value="F:fatty acid binding"/>
    <property type="evidence" value="ECO:0007669"/>
    <property type="project" value="TreeGrafter"/>
</dbReference>
<reference evidence="14 15" key="1">
    <citation type="submission" date="2020-07" db="EMBL/GenBank/DDBJ databases">
        <title>Sequencing the genomes of 1000 actinobacteria strains.</title>
        <authorList>
            <person name="Klenk H.-P."/>
        </authorList>
    </citation>
    <scope>NUCLEOTIDE SEQUENCE [LARGE SCALE GENOMIC DNA]</scope>
    <source>
        <strain evidence="14 15">DSM 23141</strain>
    </source>
</reference>
<feature type="region of interest" description="Disordered" evidence="11">
    <location>
        <begin position="1"/>
        <end position="49"/>
    </location>
</feature>
<evidence type="ECO:0000256" key="4">
    <source>
        <dbReference type="ARBA" id="ARBA00012870"/>
    </source>
</evidence>
<accession>A0A852YAX7</accession>
<evidence type="ECO:0000259" key="12">
    <source>
        <dbReference type="Pfam" id="PF01756"/>
    </source>
</evidence>
<evidence type="ECO:0000256" key="2">
    <source>
        <dbReference type="ARBA" id="ARBA00004275"/>
    </source>
</evidence>
<dbReference type="GO" id="GO:0003997">
    <property type="term" value="F:acyl-CoA oxidase activity"/>
    <property type="evidence" value="ECO:0007669"/>
    <property type="project" value="UniProtKB-EC"/>
</dbReference>
<organism evidence="14 15">
    <name type="scientific">Schumannella luteola</name>
    <dbReference type="NCBI Taxonomy" id="472059"/>
    <lineage>
        <taxon>Bacteria</taxon>
        <taxon>Bacillati</taxon>
        <taxon>Actinomycetota</taxon>
        <taxon>Actinomycetes</taxon>
        <taxon>Micrococcales</taxon>
        <taxon>Microbacteriaceae</taxon>
        <taxon>Schumannella</taxon>
    </lineage>
</organism>
<evidence type="ECO:0000256" key="5">
    <source>
        <dbReference type="ARBA" id="ARBA00022630"/>
    </source>
</evidence>
<dbReference type="FunFam" id="1.20.140.10:FF:000010">
    <property type="entry name" value="Acyl-coenzyme A oxidase"/>
    <property type="match status" value="1"/>
</dbReference>
<feature type="compositionally biased region" description="Basic and acidic residues" evidence="11">
    <location>
        <begin position="690"/>
        <end position="699"/>
    </location>
</feature>
<dbReference type="InterPro" id="IPR009100">
    <property type="entry name" value="AcylCoA_DH/oxidase_NM_dom_sf"/>
</dbReference>
<dbReference type="Pfam" id="PF01756">
    <property type="entry name" value="ACOX"/>
    <property type="match status" value="1"/>
</dbReference>
<keyword evidence="6" id="KW-0274">FAD</keyword>
<dbReference type="GO" id="GO:0033540">
    <property type="term" value="P:fatty acid beta-oxidation using acyl-CoA oxidase"/>
    <property type="evidence" value="ECO:0007669"/>
    <property type="project" value="TreeGrafter"/>
</dbReference>
<feature type="domain" description="Acyl-CoA oxidase C-alpha1" evidence="13">
    <location>
        <begin position="327"/>
        <end position="486"/>
    </location>
</feature>
<dbReference type="FunFam" id="2.40.110.10:FF:000005">
    <property type="entry name" value="Acyl-coenzyme A oxidase"/>
    <property type="match status" value="1"/>
</dbReference>
<gene>
    <name evidence="14" type="ORF">BJ979_000977</name>
</gene>
<dbReference type="SUPFAM" id="SSF47203">
    <property type="entry name" value="Acyl-CoA dehydrogenase C-terminal domain-like"/>
    <property type="match status" value="2"/>
</dbReference>
<evidence type="ECO:0000256" key="3">
    <source>
        <dbReference type="ARBA" id="ARBA00006288"/>
    </source>
</evidence>
<dbReference type="SUPFAM" id="SSF56645">
    <property type="entry name" value="Acyl-CoA dehydrogenase NM domain-like"/>
    <property type="match status" value="1"/>
</dbReference>
<comment type="subcellular location">
    <subcellularLocation>
        <location evidence="2">Peroxisome</location>
    </subcellularLocation>
</comment>
<evidence type="ECO:0000256" key="11">
    <source>
        <dbReference type="SAM" id="MobiDB-lite"/>
    </source>
</evidence>
<feature type="compositionally biased region" description="Basic and acidic residues" evidence="11">
    <location>
        <begin position="36"/>
        <end position="45"/>
    </location>
</feature>
<dbReference type="Pfam" id="PF22924">
    <property type="entry name" value="ACOX_C_alpha1"/>
    <property type="match status" value="1"/>
</dbReference>
<evidence type="ECO:0000256" key="8">
    <source>
        <dbReference type="ARBA" id="ARBA00023002"/>
    </source>
</evidence>
<evidence type="ECO:0000256" key="9">
    <source>
        <dbReference type="ARBA" id="ARBA00023098"/>
    </source>
</evidence>
<sequence length="720" mass="78505">MSVIDEPATEALPAGGAADAKSASDKAAAGAGSAAAKHEKSDKHGKTGTVDAGRIDTVWLGEYLLGKWADDRRTSREQLKDERYHRIDGLPMPEHRERVLGQLHRLVADKAVHRAFPTRLGGEDNHGGNIAAFEELLLADPSLQIKSGVQWGLFGAAILHLGTERHHDAYLPSTMSLETPGAFAMTETGHGSDVAAIGTTATYDPATQEFVINTPFRAAWKDYLGNAAKDGRAAVLFAKLITQGVDHGVHAFYVPIRDLDGAFLPGVGGEDDGLKGGLNGIDNGRLHFDHVRIPRLDLLDRYGQVAEDGTYTSPIASPGRRFFTMLGTLVQGRVSLDGSSTLASKVGLTIALRYASERRQFAGADAENEVVLLDYQRHQRRLLPRLAETYAMSFAHERLLEKFDSVFSGKGDTDEDRQDLETLAAALKPLSTWAGLDILQECREACGGAGFLAENRFTQLRADLDVYVTFEGDNNVLLQLVAKRLLGDYAAKLSKADAGDIAGFVAGQVGDAALNRSGLRKVAQAVADFGSTARSVGMVRDEASQRQLLTDRVHTMVGEVALRLRGASKLSAEAAAELFNANQDELIQAARAHAELLQWESFTDALGWVEHPGTKQKLTWLRDLFGFTLIEKHLAWYLMHGRLSAFRAQAITDYIDDRLLPRLRPHALDLVDAFQLEPEHLRAPIATGAEKQRQDEARDYYAALRASGQAPTPEKSPKKR</sequence>
<dbReference type="RefSeq" id="WP_179565727.1">
    <property type="nucleotide sequence ID" value="NZ_JACBZY010000001.1"/>
</dbReference>
<name>A0A852YAX7_9MICO</name>
<keyword evidence="10" id="KW-0576">Peroxisome</keyword>
<dbReference type="AlphaFoldDB" id="A0A852YAX7"/>
<feature type="region of interest" description="Disordered" evidence="11">
    <location>
        <begin position="685"/>
        <end position="720"/>
    </location>
</feature>
<comment type="cofactor">
    <cofactor evidence="1">
        <name>FAD</name>
        <dbReference type="ChEBI" id="CHEBI:57692"/>
    </cofactor>
</comment>
<dbReference type="InterPro" id="IPR055060">
    <property type="entry name" value="ACOX_C_alpha1"/>
</dbReference>
<dbReference type="EMBL" id="JACBZY010000001">
    <property type="protein sequence ID" value="NYG98351.1"/>
    <property type="molecule type" value="Genomic_DNA"/>
</dbReference>
<evidence type="ECO:0000259" key="13">
    <source>
        <dbReference type="Pfam" id="PF22924"/>
    </source>
</evidence>
<evidence type="ECO:0000256" key="10">
    <source>
        <dbReference type="ARBA" id="ARBA00023140"/>
    </source>
</evidence>
<keyword evidence="9" id="KW-0443">Lipid metabolism</keyword>
<comment type="similarity">
    <text evidence="3">Belongs to the acyl-CoA oxidase family.</text>
</comment>
<keyword evidence="15" id="KW-1185">Reference proteome</keyword>
<feature type="domain" description="Acyl-CoA oxidase C-terminal" evidence="12">
    <location>
        <begin position="552"/>
        <end position="686"/>
    </location>
</feature>
<evidence type="ECO:0000256" key="1">
    <source>
        <dbReference type="ARBA" id="ARBA00001974"/>
    </source>
</evidence>
<keyword evidence="5" id="KW-0285">Flavoprotein</keyword>
<evidence type="ECO:0000256" key="6">
    <source>
        <dbReference type="ARBA" id="ARBA00022827"/>
    </source>
</evidence>
<keyword evidence="7" id="KW-0276">Fatty acid metabolism</keyword>
<dbReference type="PANTHER" id="PTHR10909">
    <property type="entry name" value="ELECTRON TRANSPORT OXIDOREDUCTASE"/>
    <property type="match status" value="1"/>
</dbReference>
<proteinExistence type="inferred from homology"/>
<keyword evidence="8 14" id="KW-0560">Oxidoreductase</keyword>
<dbReference type="GO" id="GO:0055088">
    <property type="term" value="P:lipid homeostasis"/>
    <property type="evidence" value="ECO:0007669"/>
    <property type="project" value="TreeGrafter"/>
</dbReference>
<dbReference type="Proteomes" id="UP000553888">
    <property type="component" value="Unassembled WGS sequence"/>
</dbReference>
<dbReference type="InterPro" id="IPR046373">
    <property type="entry name" value="Acyl-CoA_Oxase/DH_mid-dom_sf"/>
</dbReference>
<dbReference type="InterPro" id="IPR012258">
    <property type="entry name" value="Acyl-CoA_oxidase"/>
</dbReference>
<dbReference type="InterPro" id="IPR036250">
    <property type="entry name" value="AcylCo_DH-like_C"/>
</dbReference>
<dbReference type="InterPro" id="IPR002655">
    <property type="entry name" value="Acyl-CoA_oxidase_C"/>
</dbReference>